<gene>
    <name evidence="9" type="ORF">VTAP4600_B0655</name>
</gene>
<dbReference type="PANTHER" id="PTHR45339:SF5">
    <property type="entry name" value="HISTIDINE KINASE"/>
    <property type="match status" value="1"/>
</dbReference>
<keyword evidence="9" id="KW-0808">Transferase</keyword>
<dbReference type="PRINTS" id="PR00344">
    <property type="entry name" value="BCTRLSENSOR"/>
</dbReference>
<dbReference type="Pfam" id="PF00512">
    <property type="entry name" value="HisKA"/>
    <property type="match status" value="1"/>
</dbReference>
<dbReference type="PROSITE" id="PS50110">
    <property type="entry name" value="RESPONSE_REGULATORY"/>
    <property type="match status" value="2"/>
</dbReference>
<dbReference type="Gene3D" id="1.10.287.130">
    <property type="match status" value="1"/>
</dbReference>
<keyword evidence="6" id="KW-1133">Transmembrane helix</keyword>
<keyword evidence="3 5" id="KW-0597">Phosphoprotein</keyword>
<evidence type="ECO:0000313" key="10">
    <source>
        <dbReference type="Proteomes" id="UP000235828"/>
    </source>
</evidence>
<dbReference type="EC" id="2.7.13.3" evidence="2"/>
<dbReference type="SMART" id="SM00387">
    <property type="entry name" value="HATPase_c"/>
    <property type="match status" value="1"/>
</dbReference>
<dbReference type="InterPro" id="IPR011006">
    <property type="entry name" value="CheY-like_superfamily"/>
</dbReference>
<accession>A0A2N8ZK66</accession>
<evidence type="ECO:0000256" key="5">
    <source>
        <dbReference type="PROSITE-ProRule" id="PRU00169"/>
    </source>
</evidence>
<organism evidence="9 10">
    <name type="scientific">Vibrio tapetis subsp. tapetis</name>
    <dbReference type="NCBI Taxonomy" id="1671868"/>
    <lineage>
        <taxon>Bacteria</taxon>
        <taxon>Pseudomonadati</taxon>
        <taxon>Pseudomonadota</taxon>
        <taxon>Gammaproteobacteria</taxon>
        <taxon>Vibrionales</taxon>
        <taxon>Vibrionaceae</taxon>
        <taxon>Vibrio</taxon>
    </lineage>
</organism>
<dbReference type="SUPFAM" id="SSF52172">
    <property type="entry name" value="CheY-like"/>
    <property type="match status" value="2"/>
</dbReference>
<dbReference type="PANTHER" id="PTHR45339">
    <property type="entry name" value="HYBRID SIGNAL TRANSDUCTION HISTIDINE KINASE J"/>
    <property type="match status" value="1"/>
</dbReference>
<dbReference type="InterPro" id="IPR036890">
    <property type="entry name" value="HATPase_C_sf"/>
</dbReference>
<dbReference type="Pfam" id="PF02518">
    <property type="entry name" value="HATPase_c"/>
    <property type="match status" value="1"/>
</dbReference>
<keyword evidence="9" id="KW-0418">Kinase</keyword>
<evidence type="ECO:0000259" key="8">
    <source>
        <dbReference type="PROSITE" id="PS50110"/>
    </source>
</evidence>
<dbReference type="KEGG" id="vta:B0655"/>
<dbReference type="PROSITE" id="PS50109">
    <property type="entry name" value="HIS_KIN"/>
    <property type="match status" value="1"/>
</dbReference>
<dbReference type="EMBL" id="LT960612">
    <property type="protein sequence ID" value="SON52266.1"/>
    <property type="molecule type" value="Genomic_DNA"/>
</dbReference>
<dbReference type="Gene3D" id="3.40.50.2300">
    <property type="match status" value="2"/>
</dbReference>
<keyword evidence="10" id="KW-1185">Reference proteome</keyword>
<dbReference type="InterPro" id="IPR036097">
    <property type="entry name" value="HisK_dim/P_sf"/>
</dbReference>
<dbReference type="CDD" id="cd17546">
    <property type="entry name" value="REC_hyHK_CKI1_RcsC-like"/>
    <property type="match status" value="1"/>
</dbReference>
<feature type="transmembrane region" description="Helical" evidence="6">
    <location>
        <begin position="154"/>
        <end position="173"/>
    </location>
</feature>
<dbReference type="InterPro" id="IPR005467">
    <property type="entry name" value="His_kinase_dom"/>
</dbReference>
<dbReference type="InterPro" id="IPR004358">
    <property type="entry name" value="Sig_transdc_His_kin-like_C"/>
</dbReference>
<dbReference type="SMART" id="SM00388">
    <property type="entry name" value="HisKA"/>
    <property type="match status" value="1"/>
</dbReference>
<dbReference type="Gene3D" id="3.30.565.10">
    <property type="entry name" value="Histidine kinase-like ATPase, C-terminal domain"/>
    <property type="match status" value="1"/>
</dbReference>
<reference evidence="9 10" key="1">
    <citation type="submission" date="2017-10" db="EMBL/GenBank/DDBJ databases">
        <authorList>
            <person name="Banno H."/>
            <person name="Chua N.-H."/>
        </authorList>
    </citation>
    <scope>NUCLEOTIDE SEQUENCE [LARGE SCALE GENOMIC DNA]</scope>
    <source>
        <strain evidence="9">Vibrio tapetis CECT4600</strain>
    </source>
</reference>
<feature type="domain" description="Response regulatory" evidence="8">
    <location>
        <begin position="488"/>
        <end position="607"/>
    </location>
</feature>
<sequence length="781" mass="87356">MALSRGLLNIKTRLGLAKQLLIGLSLIGSLFAITSTLAESFWDYQRGITRSDAVISSIDSHYLPRLKQSIITADKYQLELIAKELYSLPEIQSLTVFNNWHELVSLGVGSASSQAITWPILTANNAGIKTVSEITVNLASPLSMATDFDHLRRIFSTQALLAIFILFGFYLYVKKSIIAPMRELACHVGEMDTDGLPKTIKLQSRIFKDEVTLFNQGYNNSVETIRNTFVEVSDRCLEAEEAKKRKSESMATVSHEIRTSLNGVFGLISLLKEKPSEIELKEYIGLLQNTAESLQDLVNDIHDLSQIEVGELSLSSGMINIAEMVEDIDASFRRRATEKELLFQCTVDSSINPQLVGDKARLRQVLRNLVSNAVKFTENGYVLLDIQHLAYDDDSETLLIEVKDSGIAKEQHETIFEQAFCEDSEGRTCRKNTGIRLGISRHLVRLMGGDLKIDSEPGLGSHFFFTLRLATHQDTQTKHEQNEEALPRVLVVDDSPFNMKITSLQLSKMGLDVHSCGDETQVIDLLAEAQREDQPFQLIVLDKNMPQIDGVDLAASLQQKLSEPIPAVLMISAEVLDYQDLKPHGIDSYLSRPYRGEELEQQVVDLLRPVVDQYVGMLQDKQPSSRDSAIQILLVEDQLSNQVVMKKMLQRLGVEVDIAKNGRIAVSKCAVNYYNLVFMDCQMPIMDGFEATMSIRKMEMGSTSRVPIVALTANVLAEEKNRCFESGMDGFVSKPVNFSKLSHTLRSHIATFEFLVEQTSSPFQTSLSSSDDKQTTHHGKM</sequence>
<dbReference type="InterPro" id="IPR003661">
    <property type="entry name" value="HisK_dim/P_dom"/>
</dbReference>
<keyword evidence="6" id="KW-0812">Transmembrane</keyword>
<keyword evidence="4" id="KW-0378">Hydrolase</keyword>
<dbReference type="InterPro" id="IPR001789">
    <property type="entry name" value="Sig_transdc_resp-reg_receiver"/>
</dbReference>
<evidence type="ECO:0000256" key="4">
    <source>
        <dbReference type="ARBA" id="ARBA00022801"/>
    </source>
</evidence>
<evidence type="ECO:0000256" key="3">
    <source>
        <dbReference type="ARBA" id="ARBA00022553"/>
    </source>
</evidence>
<protein>
    <recommendedName>
        <fullName evidence="2">histidine kinase</fullName>
        <ecNumber evidence="2">2.7.13.3</ecNumber>
    </recommendedName>
</protein>
<dbReference type="Proteomes" id="UP000235828">
    <property type="component" value="Chromosome B"/>
</dbReference>
<feature type="transmembrane region" description="Helical" evidence="6">
    <location>
        <begin position="20"/>
        <end position="42"/>
    </location>
</feature>
<proteinExistence type="predicted"/>
<dbReference type="InterPro" id="IPR003594">
    <property type="entry name" value="HATPase_dom"/>
</dbReference>
<feature type="domain" description="Histidine kinase" evidence="7">
    <location>
        <begin position="252"/>
        <end position="471"/>
    </location>
</feature>
<dbReference type="SUPFAM" id="SSF47384">
    <property type="entry name" value="Homodimeric domain of signal transducing histidine kinase"/>
    <property type="match status" value="1"/>
</dbReference>
<comment type="catalytic activity">
    <reaction evidence="1">
        <text>ATP + protein L-histidine = ADP + protein N-phospho-L-histidine.</text>
        <dbReference type="EC" id="2.7.13.3"/>
    </reaction>
</comment>
<dbReference type="CDD" id="cd00082">
    <property type="entry name" value="HisKA"/>
    <property type="match status" value="1"/>
</dbReference>
<feature type="modified residue" description="4-aspartylphosphate" evidence="5">
    <location>
        <position position="680"/>
    </location>
</feature>
<evidence type="ECO:0000259" key="7">
    <source>
        <dbReference type="PROSITE" id="PS50109"/>
    </source>
</evidence>
<evidence type="ECO:0000256" key="6">
    <source>
        <dbReference type="SAM" id="Phobius"/>
    </source>
</evidence>
<feature type="modified residue" description="4-aspartylphosphate" evidence="5">
    <location>
        <position position="542"/>
    </location>
</feature>
<dbReference type="Pfam" id="PF00072">
    <property type="entry name" value="Response_reg"/>
    <property type="match status" value="2"/>
</dbReference>
<dbReference type="CDD" id="cd00156">
    <property type="entry name" value="REC"/>
    <property type="match status" value="1"/>
</dbReference>
<dbReference type="GO" id="GO:0000155">
    <property type="term" value="F:phosphorelay sensor kinase activity"/>
    <property type="evidence" value="ECO:0007669"/>
    <property type="project" value="InterPro"/>
</dbReference>
<evidence type="ECO:0000256" key="2">
    <source>
        <dbReference type="ARBA" id="ARBA00012438"/>
    </source>
</evidence>
<name>A0A2N8ZK66_9VIBR</name>
<dbReference type="SMART" id="SM00448">
    <property type="entry name" value="REC"/>
    <property type="match status" value="2"/>
</dbReference>
<dbReference type="SUPFAM" id="SSF55874">
    <property type="entry name" value="ATPase domain of HSP90 chaperone/DNA topoisomerase II/histidine kinase"/>
    <property type="match status" value="1"/>
</dbReference>
<dbReference type="RefSeq" id="WP_102524561.1">
    <property type="nucleotide sequence ID" value="NZ_LT960612.1"/>
</dbReference>
<keyword evidence="6" id="KW-0472">Membrane</keyword>
<dbReference type="GO" id="GO:0016787">
    <property type="term" value="F:hydrolase activity"/>
    <property type="evidence" value="ECO:0007669"/>
    <property type="project" value="UniProtKB-KW"/>
</dbReference>
<evidence type="ECO:0000256" key="1">
    <source>
        <dbReference type="ARBA" id="ARBA00000085"/>
    </source>
</evidence>
<evidence type="ECO:0000313" key="9">
    <source>
        <dbReference type="EMBL" id="SON52266.1"/>
    </source>
</evidence>
<feature type="domain" description="Response regulatory" evidence="8">
    <location>
        <begin position="631"/>
        <end position="749"/>
    </location>
</feature>
<dbReference type="OrthoDB" id="9810730at2"/>
<dbReference type="AlphaFoldDB" id="A0A2N8ZK66"/>